<keyword evidence="1" id="KW-0812">Transmembrane</keyword>
<evidence type="ECO:0000313" key="3">
    <source>
        <dbReference type="Proteomes" id="UP000651208"/>
    </source>
</evidence>
<evidence type="ECO:0000256" key="1">
    <source>
        <dbReference type="SAM" id="Phobius"/>
    </source>
</evidence>
<dbReference type="Proteomes" id="UP000651208">
    <property type="component" value="Unassembled WGS sequence"/>
</dbReference>
<dbReference type="Gene3D" id="3.30.1380.10">
    <property type="match status" value="1"/>
</dbReference>
<keyword evidence="1" id="KW-1133">Transmembrane helix</keyword>
<gene>
    <name evidence="2" type="ORF">FcAc13_00200</name>
</gene>
<dbReference type="InterPro" id="IPR009045">
    <property type="entry name" value="Zn_M74/Hedgehog-like"/>
</dbReference>
<feature type="transmembrane region" description="Helical" evidence="1">
    <location>
        <begin position="115"/>
        <end position="134"/>
    </location>
</feature>
<sequence>MHPFVMVGYFNIEVKKTETWDKVTNSRIALLHPQIRQKAVNFINEVEKEFGIQIRVTTWLRTIEEQNRLYEQGRTTSGFIVTWVIGEYSYHNYGLVIDVIEMIFLEEAIGKSKKIILFGICLMVVYLLLIMKNIQKYMII</sequence>
<dbReference type="EMBL" id="JABURY010000001">
    <property type="protein sequence ID" value="MBC9129733.1"/>
    <property type="molecule type" value="Genomic_DNA"/>
</dbReference>
<name>A0ABR7QU34_9GAMM</name>
<dbReference type="RefSeq" id="WP_187754203.1">
    <property type="nucleotide sequence ID" value="NZ_JABURY010000001.1"/>
</dbReference>
<proteinExistence type="predicted"/>
<comment type="caution">
    <text evidence="2">The sequence shown here is derived from an EMBL/GenBank/DDBJ whole genome shotgun (WGS) entry which is preliminary data.</text>
</comment>
<protein>
    <submittedName>
        <fullName evidence="2">M15 family metallopeptidase</fullName>
    </submittedName>
</protein>
<dbReference type="SUPFAM" id="SSF55166">
    <property type="entry name" value="Hedgehog/DD-peptidase"/>
    <property type="match status" value="1"/>
</dbReference>
<reference evidence="2 3" key="1">
    <citation type="submission" date="2020-06" db="EMBL/GenBank/DDBJ databases">
        <title>Frischella cerana isolated from Apis cerana gut homogenate.</title>
        <authorList>
            <person name="Wolter L.A."/>
            <person name="Suenami S."/>
            <person name="Miyazaki R."/>
        </authorList>
    </citation>
    <scope>NUCLEOTIDE SEQUENCE [LARGE SCALE GENOMIC DNA]</scope>
    <source>
        <strain evidence="2 3">Ac13</strain>
    </source>
</reference>
<keyword evidence="1" id="KW-0472">Membrane</keyword>
<keyword evidence="3" id="KW-1185">Reference proteome</keyword>
<dbReference type="CDD" id="cd14845">
    <property type="entry name" value="L-Ala-D-Glu_peptidase_like"/>
    <property type="match status" value="1"/>
</dbReference>
<organism evidence="2 3">
    <name type="scientific">Frischella japonica</name>
    <dbReference type="NCBI Taxonomy" id="2741544"/>
    <lineage>
        <taxon>Bacteria</taxon>
        <taxon>Pseudomonadati</taxon>
        <taxon>Pseudomonadota</taxon>
        <taxon>Gammaproteobacteria</taxon>
        <taxon>Orbales</taxon>
        <taxon>Orbaceae</taxon>
        <taxon>Frischella</taxon>
    </lineage>
</organism>
<evidence type="ECO:0000313" key="2">
    <source>
        <dbReference type="EMBL" id="MBC9129733.1"/>
    </source>
</evidence>
<accession>A0ABR7QU34</accession>